<evidence type="ECO:0008006" key="3">
    <source>
        <dbReference type="Google" id="ProtNLM"/>
    </source>
</evidence>
<keyword evidence="2" id="KW-1185">Reference proteome</keyword>
<dbReference type="AlphaFoldDB" id="A0A163VX74"/>
<evidence type="ECO:0000313" key="2">
    <source>
        <dbReference type="Proteomes" id="UP000077342"/>
    </source>
</evidence>
<comment type="caution">
    <text evidence="1">The sequence shown here is derived from an EMBL/GenBank/DDBJ whole genome shotgun (WGS) entry which is preliminary data.</text>
</comment>
<accession>A0A163VX74</accession>
<proteinExistence type="predicted"/>
<sequence length="90" mass="9752">MSCQSSPAFLINLRCISTPEGRAARARGEKHLRAAFQMFELIQTVDAPQTVRAWFMGMNLQKEDVSPAEALAEGSYCEVTAAARAFVSGG</sequence>
<name>A0A163VX74_9MYCO</name>
<dbReference type="Proteomes" id="UP000077342">
    <property type="component" value="Unassembled WGS sequence"/>
</dbReference>
<organism evidence="1 2">
    <name type="scientific">Mycobacterium ostraviense</name>
    <dbReference type="NCBI Taxonomy" id="2738409"/>
    <lineage>
        <taxon>Bacteria</taxon>
        <taxon>Bacillati</taxon>
        <taxon>Actinomycetota</taxon>
        <taxon>Actinomycetes</taxon>
        <taxon>Mycobacteriales</taxon>
        <taxon>Mycobacteriaceae</taxon>
        <taxon>Mycobacterium</taxon>
    </lineage>
</organism>
<evidence type="ECO:0000313" key="1">
    <source>
        <dbReference type="EMBL" id="KZS57787.1"/>
    </source>
</evidence>
<gene>
    <name evidence="1" type="ORF">A4G28_10470</name>
</gene>
<protein>
    <recommendedName>
        <fullName evidence="3">Antitoxin Xre/MbcA/ParS-like toxin-binding domain-containing protein</fullName>
    </recommendedName>
</protein>
<reference evidence="2" key="1">
    <citation type="submission" date="2016-04" db="EMBL/GenBank/DDBJ databases">
        <authorList>
            <person name="Strapagiel D."/>
            <person name="Borowka P."/>
            <person name="Marciniak B."/>
            <person name="Bakula Z."/>
            <person name="Van Ingen J."/>
            <person name="Safianowska A."/>
            <person name="Dziadek J."/>
            <person name="Jagielski T."/>
        </authorList>
    </citation>
    <scope>NUCLEOTIDE SEQUENCE [LARGE SCALE GENOMIC DNA]</scope>
    <source>
        <strain evidence="2">1010001458</strain>
    </source>
</reference>
<dbReference type="EMBL" id="LWCI01000157">
    <property type="protein sequence ID" value="KZS57787.1"/>
    <property type="molecule type" value="Genomic_DNA"/>
</dbReference>